<comment type="caution">
    <text evidence="1">The sequence shown here is derived from an EMBL/GenBank/DDBJ whole genome shotgun (WGS) entry which is preliminary data.</text>
</comment>
<proteinExistence type="predicted"/>
<dbReference type="Proteomes" id="UP000265520">
    <property type="component" value="Unassembled WGS sequence"/>
</dbReference>
<organism evidence="1 2">
    <name type="scientific">Trifolium medium</name>
    <dbReference type="NCBI Taxonomy" id="97028"/>
    <lineage>
        <taxon>Eukaryota</taxon>
        <taxon>Viridiplantae</taxon>
        <taxon>Streptophyta</taxon>
        <taxon>Embryophyta</taxon>
        <taxon>Tracheophyta</taxon>
        <taxon>Spermatophyta</taxon>
        <taxon>Magnoliopsida</taxon>
        <taxon>eudicotyledons</taxon>
        <taxon>Gunneridae</taxon>
        <taxon>Pentapetalae</taxon>
        <taxon>rosids</taxon>
        <taxon>fabids</taxon>
        <taxon>Fabales</taxon>
        <taxon>Fabaceae</taxon>
        <taxon>Papilionoideae</taxon>
        <taxon>50 kb inversion clade</taxon>
        <taxon>NPAAA clade</taxon>
        <taxon>Hologalegina</taxon>
        <taxon>IRL clade</taxon>
        <taxon>Trifolieae</taxon>
        <taxon>Trifolium</taxon>
    </lineage>
</organism>
<feature type="non-terminal residue" evidence="1">
    <location>
        <position position="1"/>
    </location>
</feature>
<reference evidence="1 2" key="1">
    <citation type="journal article" date="2018" name="Front. Plant Sci.">
        <title>Red Clover (Trifolium pratense) and Zigzag Clover (T. medium) - A Picture of Genomic Similarities and Differences.</title>
        <authorList>
            <person name="Dluhosova J."/>
            <person name="Istvanek J."/>
            <person name="Nedelnik J."/>
            <person name="Repkova J."/>
        </authorList>
    </citation>
    <scope>NUCLEOTIDE SEQUENCE [LARGE SCALE GENOMIC DNA]</scope>
    <source>
        <strain evidence="2">cv. 10/8</strain>
        <tissue evidence="1">Leaf</tissue>
    </source>
</reference>
<dbReference type="AlphaFoldDB" id="A0A392T1J1"/>
<sequence>STLKGLMFDEGVKSSGLRGRVSYTTSKGHSPLA</sequence>
<protein>
    <submittedName>
        <fullName evidence="1">Uncharacterized protein</fullName>
    </submittedName>
</protein>
<accession>A0A392T1J1</accession>
<evidence type="ECO:0000313" key="2">
    <source>
        <dbReference type="Proteomes" id="UP000265520"/>
    </source>
</evidence>
<keyword evidence="2" id="KW-1185">Reference proteome</keyword>
<evidence type="ECO:0000313" key="1">
    <source>
        <dbReference type="EMBL" id="MCI54632.1"/>
    </source>
</evidence>
<name>A0A392T1J1_9FABA</name>
<dbReference type="EMBL" id="LXQA010482400">
    <property type="protein sequence ID" value="MCI54632.1"/>
    <property type="molecule type" value="Genomic_DNA"/>
</dbReference>